<dbReference type="Pfam" id="PF08245">
    <property type="entry name" value="Mur_ligase_M"/>
    <property type="match status" value="1"/>
</dbReference>
<evidence type="ECO:0000256" key="1">
    <source>
        <dbReference type="ARBA" id="ARBA00005898"/>
    </source>
</evidence>
<dbReference type="PATRIC" id="fig|178606.4.peg.989"/>
<comment type="catalytic activity">
    <reaction evidence="2">
        <text>UDP-N-acetyl-alpha-D-muramoyl-L-alanyl-D-glutamate + meso-2,6-diaminopimelate + ATP = UDP-N-acetyl-alpha-D-muramoyl-L-alanyl-gamma-D-glutamyl-meso-2,6-diaminopimelate + ADP + phosphate + H(+)</text>
        <dbReference type="Rhea" id="RHEA:23676"/>
        <dbReference type="ChEBI" id="CHEBI:15378"/>
        <dbReference type="ChEBI" id="CHEBI:30616"/>
        <dbReference type="ChEBI" id="CHEBI:43474"/>
        <dbReference type="ChEBI" id="CHEBI:57791"/>
        <dbReference type="ChEBI" id="CHEBI:83900"/>
        <dbReference type="ChEBI" id="CHEBI:83905"/>
        <dbReference type="ChEBI" id="CHEBI:456216"/>
        <dbReference type="EC" id="6.3.2.13"/>
    </reaction>
</comment>
<dbReference type="GO" id="GO:0000287">
    <property type="term" value="F:magnesium ion binding"/>
    <property type="evidence" value="ECO:0007669"/>
    <property type="project" value="UniProtKB-UniRule"/>
</dbReference>
<keyword evidence="2 3" id="KW-0573">Peptidoglycan synthesis</keyword>
<feature type="binding site" evidence="2">
    <location>
        <position position="487"/>
    </location>
    <ligand>
        <name>meso-2,6-diaminopimelate</name>
        <dbReference type="ChEBI" id="CHEBI:57791"/>
    </ligand>
</feature>
<sequence length="514" mass="56091">MGKTSMRENRPVHDKHWLSLNLPPPVCGRFPDRVLNLTDDSRQVEEGALFLIRPGEGFRWEFVNEALDRGAFYLVADRNAFPEIDSRPALSSRIRESAGLSLVENLPRSVGQLASSWWGFPSSSLKVIGVTGTNGKTTSSFLTRSVCRAGGLPCGLIGTVVFDVGDGETEAPQTTPGAIQIQSLFAESLQNGLKSVSMEVSSHALDQDRLAGTIFSVVHFTNLTRDHLDYHRTMEAYFEAKRKLLMWENPDGTHPVAVVHTGDEYGARLAKELERDGRRVLTYGEGADAMIRPIHVDVGLSGIRGTLRTSRGEMSIDSSLSGHYNLQNILGAVGCGEALGLSTEKIAEGIHSLSGVPGRFERVDSPAGFSVIVDYAHTDDALSNLLSAVRPVTRGKVITVFGCGGDRDRGKRPRMGNVAGRLSDFVVLTSDNPRTENPESILDEIEPGLRETGTPYVRVSDRKSAIFDAIRRARSGDAVVIAGKGHENYQILGKEKIHFDDREMARLALAEISR</sequence>
<dbReference type="GO" id="GO:0008765">
    <property type="term" value="F:UDP-N-acetylmuramoylalanyl-D-glutamate-2,6-diaminopimelate ligase activity"/>
    <property type="evidence" value="ECO:0007669"/>
    <property type="project" value="UniProtKB-UniRule"/>
</dbReference>
<feature type="binding site" evidence="2">
    <location>
        <begin position="132"/>
        <end position="138"/>
    </location>
    <ligand>
        <name>ATP</name>
        <dbReference type="ChEBI" id="CHEBI:30616"/>
    </ligand>
</feature>
<comment type="caution">
    <text evidence="2">Lacks conserved residue(s) required for the propagation of feature annotation.</text>
</comment>
<dbReference type="GO" id="GO:0051301">
    <property type="term" value="P:cell division"/>
    <property type="evidence" value="ECO:0007669"/>
    <property type="project" value="UniProtKB-KW"/>
</dbReference>
<comment type="pathway">
    <text evidence="2 3">Cell wall biogenesis; peptidoglycan biosynthesis.</text>
</comment>
<dbReference type="EMBL" id="JPGK01000003">
    <property type="protein sequence ID" value="KGA94412.1"/>
    <property type="molecule type" value="Genomic_DNA"/>
</dbReference>
<gene>
    <name evidence="2" type="primary">murE</name>
    <name evidence="6" type="ORF">LptCag_1175</name>
</gene>
<keyword evidence="2" id="KW-0460">Magnesium</keyword>
<evidence type="ECO:0000313" key="7">
    <source>
        <dbReference type="Proteomes" id="UP000029452"/>
    </source>
</evidence>
<organism evidence="6 7">
    <name type="scientific">Leptospirillum ferriphilum</name>
    <dbReference type="NCBI Taxonomy" id="178606"/>
    <lineage>
        <taxon>Bacteria</taxon>
        <taxon>Pseudomonadati</taxon>
        <taxon>Nitrospirota</taxon>
        <taxon>Nitrospiria</taxon>
        <taxon>Nitrospirales</taxon>
        <taxon>Nitrospiraceae</taxon>
        <taxon>Leptospirillum</taxon>
    </lineage>
</organism>
<keyword evidence="2 6" id="KW-0436">Ligase</keyword>
<feature type="domain" description="Mur ligase C-terminal" evidence="4">
    <location>
        <begin position="358"/>
        <end position="485"/>
    </location>
</feature>
<dbReference type="UniPathway" id="UPA00219"/>
<feature type="binding site" evidence="2">
    <location>
        <position position="41"/>
    </location>
    <ligand>
        <name>UDP-N-acetyl-alpha-D-muramoyl-L-alanyl-D-glutamate</name>
        <dbReference type="ChEBI" id="CHEBI:83900"/>
    </ligand>
</feature>
<dbReference type="AlphaFoldDB" id="A0A094WFJ0"/>
<dbReference type="NCBIfam" id="NF001126">
    <property type="entry name" value="PRK00139.1-4"/>
    <property type="match status" value="1"/>
</dbReference>
<feature type="short sequence motif" description="Meso-diaminopimelate recognition motif" evidence="2">
    <location>
        <begin position="431"/>
        <end position="434"/>
    </location>
</feature>
<keyword evidence="2" id="KW-0963">Cytoplasm</keyword>
<dbReference type="PANTHER" id="PTHR23135:SF4">
    <property type="entry name" value="UDP-N-ACETYLMURAMOYL-L-ALANYL-D-GLUTAMATE--2,6-DIAMINOPIMELATE LIGASE MURE HOMOLOG, CHLOROPLASTIC"/>
    <property type="match status" value="1"/>
</dbReference>
<dbReference type="InterPro" id="IPR005761">
    <property type="entry name" value="UDP-N-AcMur-Glu-dNH2Pim_ligase"/>
</dbReference>
<feature type="binding site" evidence="2">
    <location>
        <begin position="174"/>
        <end position="175"/>
    </location>
    <ligand>
        <name>UDP-N-acetyl-alpha-D-muramoyl-L-alanyl-D-glutamate</name>
        <dbReference type="ChEBI" id="CHEBI:83900"/>
    </ligand>
</feature>
<dbReference type="InterPro" id="IPR013221">
    <property type="entry name" value="Mur_ligase_cen"/>
</dbReference>
<dbReference type="Gene3D" id="3.40.1190.10">
    <property type="entry name" value="Mur-like, catalytic domain"/>
    <property type="match status" value="1"/>
</dbReference>
<protein>
    <recommendedName>
        <fullName evidence="2">UDP-N-acetylmuramoyl-L-alanyl-D-glutamate--2,6-diaminopimelate ligase</fullName>
        <ecNumber evidence="2">6.3.2.13</ecNumber>
    </recommendedName>
    <alternativeName>
        <fullName evidence="2">Meso-A2pm-adding enzyme</fullName>
    </alternativeName>
    <alternativeName>
        <fullName evidence="2">Meso-diaminopimelate-adding enzyme</fullName>
    </alternativeName>
    <alternativeName>
        <fullName evidence="2">UDP-MurNAc-L-Ala-D-Glu:meso-diaminopimelate ligase</fullName>
    </alternativeName>
    <alternativeName>
        <fullName evidence="2">UDP-MurNAc-tripeptide synthetase</fullName>
    </alternativeName>
    <alternativeName>
        <fullName evidence="2">UDP-N-acetylmuramyl-tripeptide synthetase</fullName>
    </alternativeName>
</protein>
<proteinExistence type="inferred from homology"/>
<feature type="binding site" evidence="2">
    <location>
        <begin position="431"/>
        <end position="434"/>
    </location>
    <ligand>
        <name>meso-2,6-diaminopimelate</name>
        <dbReference type="ChEBI" id="CHEBI:57791"/>
    </ligand>
</feature>
<name>A0A094WFJ0_9BACT</name>
<keyword evidence="2 3" id="KW-0961">Cell wall biogenesis/degradation</keyword>
<feature type="domain" description="Mur ligase central" evidence="5">
    <location>
        <begin position="130"/>
        <end position="335"/>
    </location>
</feature>
<dbReference type="InterPro" id="IPR004101">
    <property type="entry name" value="Mur_ligase_C"/>
</dbReference>
<dbReference type="GO" id="GO:0071555">
    <property type="term" value="P:cell wall organization"/>
    <property type="evidence" value="ECO:0007669"/>
    <property type="project" value="UniProtKB-KW"/>
</dbReference>
<dbReference type="EC" id="6.3.2.13" evidence="2"/>
<dbReference type="HAMAP" id="MF_00208">
    <property type="entry name" value="MurE"/>
    <property type="match status" value="1"/>
</dbReference>
<dbReference type="GO" id="GO:0005737">
    <property type="term" value="C:cytoplasm"/>
    <property type="evidence" value="ECO:0007669"/>
    <property type="project" value="UniProtKB-SubCell"/>
</dbReference>
<comment type="similarity">
    <text evidence="1 2">Belongs to the MurCDEF family. MurE subfamily.</text>
</comment>
<comment type="caution">
    <text evidence="6">The sequence shown here is derived from an EMBL/GenBank/DDBJ whole genome shotgun (WGS) entry which is preliminary data.</text>
</comment>
<dbReference type="SUPFAM" id="SSF63418">
    <property type="entry name" value="MurE/MurF N-terminal domain"/>
    <property type="match status" value="1"/>
</dbReference>
<dbReference type="SUPFAM" id="SSF53623">
    <property type="entry name" value="MurD-like peptide ligases, catalytic domain"/>
    <property type="match status" value="1"/>
</dbReference>
<reference evidence="6 7" key="1">
    <citation type="submission" date="2014-06" db="EMBL/GenBank/DDBJ databases">
        <title>Draft genome sequence of iron oxidizing acidophile Leptospirillum ferriphilum DSM14647.</title>
        <authorList>
            <person name="Cardenas J.P."/>
            <person name="Lazcano M."/>
            <person name="Ossandon F.J."/>
            <person name="Corbett M."/>
            <person name="Holmes D.S."/>
            <person name="Watkin E."/>
        </authorList>
    </citation>
    <scope>NUCLEOTIDE SEQUENCE [LARGE SCALE GENOMIC DNA]</scope>
    <source>
        <strain evidence="6 7">DSM 14647</strain>
    </source>
</reference>
<comment type="PTM">
    <text evidence="2">Carboxylation is probably crucial for Mg(2+) binding and, consequently, for the gamma-phosphate positioning of ATP.</text>
</comment>
<feature type="binding site" evidence="2">
    <location>
        <position position="483"/>
    </location>
    <ligand>
        <name>meso-2,6-diaminopimelate</name>
        <dbReference type="ChEBI" id="CHEBI:57791"/>
    </ligand>
</feature>
<feature type="binding site" evidence="2">
    <location>
        <position position="407"/>
    </location>
    <ligand>
        <name>meso-2,6-diaminopimelate</name>
        <dbReference type="ChEBI" id="CHEBI:57791"/>
    </ligand>
</feature>
<evidence type="ECO:0000313" key="6">
    <source>
        <dbReference type="EMBL" id="KGA94412.1"/>
    </source>
</evidence>
<evidence type="ECO:0000256" key="2">
    <source>
        <dbReference type="HAMAP-Rule" id="MF_00208"/>
    </source>
</evidence>
<dbReference type="SUPFAM" id="SSF53244">
    <property type="entry name" value="MurD-like peptide ligases, peptide-binding domain"/>
    <property type="match status" value="1"/>
</dbReference>
<keyword evidence="2 3" id="KW-0133">Cell shape</keyword>
<feature type="binding site" evidence="2">
    <location>
        <position position="173"/>
    </location>
    <ligand>
        <name>UDP-N-acetyl-alpha-D-muramoyl-L-alanyl-D-glutamate</name>
        <dbReference type="ChEBI" id="CHEBI:83900"/>
    </ligand>
</feature>
<keyword evidence="2 3" id="KW-0131">Cell cycle</keyword>
<dbReference type="PANTHER" id="PTHR23135">
    <property type="entry name" value="MUR LIGASE FAMILY MEMBER"/>
    <property type="match status" value="1"/>
</dbReference>
<dbReference type="Gene3D" id="3.90.190.20">
    <property type="entry name" value="Mur ligase, C-terminal domain"/>
    <property type="match status" value="1"/>
</dbReference>
<dbReference type="GO" id="GO:0008360">
    <property type="term" value="P:regulation of cell shape"/>
    <property type="evidence" value="ECO:0007669"/>
    <property type="project" value="UniProtKB-KW"/>
</dbReference>
<comment type="cofactor">
    <cofactor evidence="2">
        <name>Mg(2+)</name>
        <dbReference type="ChEBI" id="CHEBI:18420"/>
    </cofactor>
</comment>
<feature type="modified residue" description="N6-carboxylysine" evidence="2">
    <location>
        <position position="241"/>
    </location>
</feature>
<dbReference type="Gene3D" id="3.40.1390.10">
    <property type="entry name" value="MurE/MurF, N-terminal domain"/>
    <property type="match status" value="1"/>
</dbReference>
<comment type="subcellular location">
    <subcellularLocation>
        <location evidence="2 3">Cytoplasm</location>
    </subcellularLocation>
</comment>
<comment type="function">
    <text evidence="2">Catalyzes the addition of meso-diaminopimelic acid to the nucleotide precursor UDP-N-acetylmuramoyl-L-alanyl-D-glutamate (UMAG) in the biosynthesis of bacterial cell-wall peptidoglycan.</text>
</comment>
<keyword evidence="2" id="KW-0547">Nucleotide-binding</keyword>
<dbReference type="Proteomes" id="UP000029452">
    <property type="component" value="Unassembled WGS sequence"/>
</dbReference>
<dbReference type="InterPro" id="IPR035911">
    <property type="entry name" value="MurE/MurF_N"/>
</dbReference>
<dbReference type="InterPro" id="IPR036615">
    <property type="entry name" value="Mur_ligase_C_dom_sf"/>
</dbReference>
<feature type="binding site" evidence="2">
    <location>
        <position position="207"/>
    </location>
    <ligand>
        <name>UDP-N-acetyl-alpha-D-muramoyl-L-alanyl-D-glutamate</name>
        <dbReference type="ChEBI" id="CHEBI:83900"/>
    </ligand>
</feature>
<keyword evidence="2" id="KW-0067">ATP-binding</keyword>
<keyword evidence="2 3" id="KW-0132">Cell division</keyword>
<evidence type="ECO:0000256" key="3">
    <source>
        <dbReference type="RuleBase" id="RU004135"/>
    </source>
</evidence>
<dbReference type="InterPro" id="IPR036565">
    <property type="entry name" value="Mur-like_cat_sf"/>
</dbReference>
<feature type="binding site" evidence="2">
    <location>
        <position position="201"/>
    </location>
    <ligand>
        <name>UDP-N-acetyl-alpha-D-muramoyl-L-alanyl-D-glutamate</name>
        <dbReference type="ChEBI" id="CHEBI:83900"/>
    </ligand>
</feature>
<evidence type="ECO:0000259" key="5">
    <source>
        <dbReference type="Pfam" id="PF08245"/>
    </source>
</evidence>
<dbReference type="GO" id="GO:0009252">
    <property type="term" value="P:peptidoglycan biosynthetic process"/>
    <property type="evidence" value="ECO:0007669"/>
    <property type="project" value="UniProtKB-UniRule"/>
</dbReference>
<dbReference type="GO" id="GO:0005524">
    <property type="term" value="F:ATP binding"/>
    <property type="evidence" value="ECO:0007669"/>
    <property type="project" value="UniProtKB-UniRule"/>
</dbReference>
<evidence type="ECO:0000259" key="4">
    <source>
        <dbReference type="Pfam" id="PF02875"/>
    </source>
</evidence>
<dbReference type="NCBIfam" id="TIGR01085">
    <property type="entry name" value="murE"/>
    <property type="match status" value="1"/>
</dbReference>
<feature type="binding site" evidence="2">
    <location>
        <position position="209"/>
    </location>
    <ligand>
        <name>UDP-N-acetyl-alpha-D-muramoyl-L-alanyl-D-glutamate</name>
        <dbReference type="ChEBI" id="CHEBI:83900"/>
    </ligand>
</feature>
<dbReference type="Pfam" id="PF02875">
    <property type="entry name" value="Mur_ligase_C"/>
    <property type="match status" value="1"/>
</dbReference>
<accession>A0A094WFJ0</accession>